<keyword evidence="1" id="KW-0732">Signal</keyword>
<evidence type="ECO:0000256" key="1">
    <source>
        <dbReference type="SAM" id="SignalP"/>
    </source>
</evidence>
<dbReference type="EMBL" id="KV417680">
    <property type="protein sequence ID" value="KZP10432.1"/>
    <property type="molecule type" value="Genomic_DNA"/>
</dbReference>
<sequence>MKSITSSIVISVLLAYAVLLRPPRQYKRNSDIDDHLVYKRDNVGGPNHYYDYMSPDQSEKRSSDIDNHLVYKRDNVGGPNHYYDYVSPDQAEKRSSDIDNHLVYKRDNVGGPNHYYDYVSPDQAEKRNSGVDGGVHKREEKKFCIIPSIFGLSIGGSLSSEWCARRGSTHLQTVLCKSTSASNPPLV</sequence>
<organism evidence="2">
    <name type="scientific">Athelia psychrophila</name>
    <dbReference type="NCBI Taxonomy" id="1759441"/>
    <lineage>
        <taxon>Eukaryota</taxon>
        <taxon>Fungi</taxon>
        <taxon>Dikarya</taxon>
        <taxon>Basidiomycota</taxon>
        <taxon>Agaricomycotina</taxon>
        <taxon>Agaricomycetes</taxon>
        <taxon>Agaricomycetidae</taxon>
        <taxon>Atheliales</taxon>
        <taxon>Atheliaceae</taxon>
        <taxon>Athelia</taxon>
    </lineage>
</organism>
<gene>
    <name evidence="2" type="ORF">FIBSPDRAFT_899767</name>
</gene>
<dbReference type="AlphaFoldDB" id="A0A165ZC69"/>
<protein>
    <submittedName>
        <fullName evidence="2">Uncharacterized protein</fullName>
    </submittedName>
</protein>
<name>A0A165ZC69_9AGAM</name>
<reference evidence="2" key="1">
    <citation type="journal article" date="2016" name="Mol. Biol. Evol.">
        <title>Comparative Genomics of Early-Diverging Mushroom-Forming Fungi Provides Insights into the Origins of Lignocellulose Decay Capabilities.</title>
        <authorList>
            <person name="Nagy L.G."/>
            <person name="Riley R."/>
            <person name="Tritt A."/>
            <person name="Adam C."/>
            <person name="Daum C."/>
            <person name="Floudas D."/>
            <person name="Sun H."/>
            <person name="Yadav J.S."/>
            <person name="Pangilinan J."/>
            <person name="Larsson K.H."/>
            <person name="Matsuura K."/>
            <person name="Barry K."/>
            <person name="Labutti K."/>
            <person name="Kuo R."/>
            <person name="Ohm R.A."/>
            <person name="Bhattacharya S.S."/>
            <person name="Shirouzu T."/>
            <person name="Yoshinaga Y."/>
            <person name="Martin F.M."/>
            <person name="Grigoriev I.V."/>
            <person name="Hibbett D.S."/>
        </authorList>
    </citation>
    <scope>NUCLEOTIDE SEQUENCE [LARGE SCALE GENOMIC DNA]</scope>
    <source>
        <strain evidence="2">CBS 109695</strain>
    </source>
</reference>
<feature type="chain" id="PRO_5007869927" evidence="1">
    <location>
        <begin position="21"/>
        <end position="187"/>
    </location>
</feature>
<proteinExistence type="predicted"/>
<accession>A0A165ZC69</accession>
<evidence type="ECO:0000313" key="2">
    <source>
        <dbReference type="EMBL" id="KZP10432.1"/>
    </source>
</evidence>
<feature type="signal peptide" evidence="1">
    <location>
        <begin position="1"/>
        <end position="20"/>
    </location>
</feature>